<dbReference type="Proteomes" id="UP000236370">
    <property type="component" value="Unassembled WGS sequence"/>
</dbReference>
<evidence type="ECO:0000313" key="2">
    <source>
        <dbReference type="Proteomes" id="UP000236370"/>
    </source>
</evidence>
<feature type="non-terminal residue" evidence="1">
    <location>
        <position position="1"/>
    </location>
</feature>
<name>A0A2J8Q413_PANTR</name>
<accession>A0A2J8Q413</accession>
<comment type="caution">
    <text evidence="1">The sequence shown here is derived from an EMBL/GenBank/DDBJ whole genome shotgun (WGS) entry which is preliminary data.</text>
</comment>
<gene>
    <name evidence="1" type="ORF">CK820_G0044607</name>
</gene>
<reference evidence="1 2" key="1">
    <citation type="submission" date="2017-12" db="EMBL/GenBank/DDBJ databases">
        <title>High-resolution comparative analysis of great ape genomes.</title>
        <authorList>
            <person name="Pollen A."/>
            <person name="Hastie A."/>
            <person name="Hormozdiari F."/>
            <person name="Dougherty M."/>
            <person name="Liu R."/>
            <person name="Chaisson M."/>
            <person name="Hoppe E."/>
            <person name="Hill C."/>
            <person name="Pang A."/>
            <person name="Hillier L."/>
            <person name="Baker C."/>
            <person name="Armstrong J."/>
            <person name="Shendure J."/>
            <person name="Paten B."/>
            <person name="Wilson R."/>
            <person name="Chao H."/>
            <person name="Schneider V."/>
            <person name="Ventura M."/>
            <person name="Kronenberg Z."/>
            <person name="Murali S."/>
            <person name="Gordon D."/>
            <person name="Cantsilieris S."/>
            <person name="Munson K."/>
            <person name="Nelson B."/>
            <person name="Raja A."/>
            <person name="Underwood J."/>
            <person name="Diekhans M."/>
            <person name="Fiddes I."/>
            <person name="Haussler D."/>
            <person name="Eichler E."/>
        </authorList>
    </citation>
    <scope>NUCLEOTIDE SEQUENCE [LARGE SCALE GENOMIC DNA]</scope>
    <source>
        <strain evidence="1">Yerkes chimp pedigree #C0471</strain>
    </source>
</reference>
<evidence type="ECO:0000313" key="1">
    <source>
        <dbReference type="EMBL" id="PNI91015.1"/>
    </source>
</evidence>
<sequence>CWLQCAASEPCRAVFREAEVTLEAGGAEQEPGQALGKGKKVTEGKESIEDLPIQTYLTKTQERLGGCSNICP</sequence>
<organism evidence="1 2">
    <name type="scientific">Pan troglodytes</name>
    <name type="common">Chimpanzee</name>
    <dbReference type="NCBI Taxonomy" id="9598"/>
    <lineage>
        <taxon>Eukaryota</taxon>
        <taxon>Metazoa</taxon>
        <taxon>Chordata</taxon>
        <taxon>Craniata</taxon>
        <taxon>Vertebrata</taxon>
        <taxon>Euteleostomi</taxon>
        <taxon>Mammalia</taxon>
        <taxon>Eutheria</taxon>
        <taxon>Euarchontoglires</taxon>
        <taxon>Primates</taxon>
        <taxon>Haplorrhini</taxon>
        <taxon>Catarrhini</taxon>
        <taxon>Hominidae</taxon>
        <taxon>Pan</taxon>
    </lineage>
</organism>
<proteinExistence type="predicted"/>
<dbReference type="EMBL" id="NBAG03000083">
    <property type="protein sequence ID" value="PNI91015.1"/>
    <property type="molecule type" value="Genomic_DNA"/>
</dbReference>
<dbReference type="AlphaFoldDB" id="A0A2J8Q413"/>
<protein>
    <submittedName>
        <fullName evidence="1">CDH3 isoform 8</fullName>
    </submittedName>
</protein>